<keyword evidence="2" id="KW-0812">Transmembrane</keyword>
<keyword evidence="2" id="KW-1133">Transmembrane helix</keyword>
<feature type="transmembrane region" description="Helical" evidence="2">
    <location>
        <begin position="7"/>
        <end position="28"/>
    </location>
</feature>
<accession>A0A8H3QQ13</accession>
<feature type="region of interest" description="Disordered" evidence="1">
    <location>
        <begin position="35"/>
        <end position="61"/>
    </location>
</feature>
<sequence length="155" mass="17012">MKYDRIFTIFQFICLIYFISLTVIASPISLPEFDPGDNEEATTTTTTSVPSPSPLPSSSPSAAMAVFTNPSNSSTAVTGQIKFTKISQNITNVNAGGLNEWSVNLTGTTPFQHDFDKLIFSKIIDQFFEISHHKKGTVKIPTNNKIEINESGSWC</sequence>
<gene>
    <name evidence="3" type="ORF">RCL2_001571700</name>
</gene>
<dbReference type="OrthoDB" id="2369740at2759"/>
<evidence type="ECO:0000256" key="1">
    <source>
        <dbReference type="SAM" id="MobiDB-lite"/>
    </source>
</evidence>
<reference evidence="3" key="1">
    <citation type="submission" date="2019-10" db="EMBL/GenBank/DDBJ databases">
        <title>Conservation and host-specific expression of non-tandemly repeated heterogenous ribosome RNA gene in arbuscular mycorrhizal fungi.</title>
        <authorList>
            <person name="Maeda T."/>
            <person name="Kobayashi Y."/>
            <person name="Nakagawa T."/>
            <person name="Ezawa T."/>
            <person name="Yamaguchi K."/>
            <person name="Bino T."/>
            <person name="Nishimoto Y."/>
            <person name="Shigenobu S."/>
            <person name="Kawaguchi M."/>
        </authorList>
    </citation>
    <scope>NUCLEOTIDE SEQUENCE</scope>
    <source>
        <strain evidence="3">HR1</strain>
    </source>
</reference>
<comment type="caution">
    <text evidence="3">The sequence shown here is derived from an EMBL/GenBank/DDBJ whole genome shotgun (WGS) entry which is preliminary data.</text>
</comment>
<dbReference type="AlphaFoldDB" id="A0A8H3QQ13"/>
<evidence type="ECO:0000313" key="4">
    <source>
        <dbReference type="Proteomes" id="UP000615446"/>
    </source>
</evidence>
<organism evidence="3 4">
    <name type="scientific">Rhizophagus clarus</name>
    <dbReference type="NCBI Taxonomy" id="94130"/>
    <lineage>
        <taxon>Eukaryota</taxon>
        <taxon>Fungi</taxon>
        <taxon>Fungi incertae sedis</taxon>
        <taxon>Mucoromycota</taxon>
        <taxon>Glomeromycotina</taxon>
        <taxon>Glomeromycetes</taxon>
        <taxon>Glomerales</taxon>
        <taxon>Glomeraceae</taxon>
        <taxon>Rhizophagus</taxon>
    </lineage>
</organism>
<protein>
    <submittedName>
        <fullName evidence="3">Uncharacterized protein</fullName>
    </submittedName>
</protein>
<dbReference type="Proteomes" id="UP000615446">
    <property type="component" value="Unassembled WGS sequence"/>
</dbReference>
<keyword evidence="2" id="KW-0472">Membrane</keyword>
<proteinExistence type="predicted"/>
<evidence type="ECO:0000256" key="2">
    <source>
        <dbReference type="SAM" id="Phobius"/>
    </source>
</evidence>
<evidence type="ECO:0000313" key="3">
    <source>
        <dbReference type="EMBL" id="GES88790.1"/>
    </source>
</evidence>
<name>A0A8H3QQ13_9GLOM</name>
<dbReference type="EMBL" id="BLAL01000182">
    <property type="protein sequence ID" value="GES88790.1"/>
    <property type="molecule type" value="Genomic_DNA"/>
</dbReference>